<dbReference type="PANTHER" id="PTHR34236">
    <property type="entry name" value="DIMETHYL SULFOXIDE REDUCTASE TRANSCRIPTIONAL ACTIVATOR"/>
    <property type="match status" value="1"/>
</dbReference>
<dbReference type="InterPro" id="IPR007050">
    <property type="entry name" value="HTH_bacterioopsin"/>
</dbReference>
<protein>
    <submittedName>
        <fullName evidence="5">Bacterio-opsin activator HTH domain-containing protein</fullName>
    </submittedName>
</protein>
<evidence type="ECO:0000259" key="3">
    <source>
        <dbReference type="Pfam" id="PF04967"/>
    </source>
</evidence>
<proteinExistence type="predicted"/>
<dbReference type="Proteomes" id="UP000011632">
    <property type="component" value="Unassembled WGS sequence"/>
</dbReference>
<reference evidence="5 6" key="1">
    <citation type="journal article" date="2014" name="PLoS Genet.">
        <title>Phylogenetically driven sequencing of extremely halophilic archaea reveals strategies for static and dynamic osmo-response.</title>
        <authorList>
            <person name="Becker E.A."/>
            <person name="Seitzer P.M."/>
            <person name="Tritt A."/>
            <person name="Larsen D."/>
            <person name="Krusor M."/>
            <person name="Yao A.I."/>
            <person name="Wu D."/>
            <person name="Madern D."/>
            <person name="Eisen J.A."/>
            <person name="Darling A.E."/>
            <person name="Facciotti M.T."/>
        </authorList>
    </citation>
    <scope>NUCLEOTIDE SEQUENCE [LARGE SCALE GENOMIC DNA]</scope>
    <source>
        <strain evidence="5 6">JCM 10478</strain>
    </source>
</reference>
<comment type="caution">
    <text evidence="5">The sequence shown here is derived from an EMBL/GenBank/DDBJ whole genome shotgun (WGS) entry which is preliminary data.</text>
</comment>
<dbReference type="Pfam" id="PF15915">
    <property type="entry name" value="BAT"/>
    <property type="match status" value="1"/>
</dbReference>
<dbReference type="InterPro" id="IPR031803">
    <property type="entry name" value="BAT_GAF/HTH-assoc"/>
</dbReference>
<evidence type="ECO:0000313" key="5">
    <source>
        <dbReference type="EMBL" id="ELY68127.1"/>
    </source>
</evidence>
<feature type="domain" description="Bacterioopsin transcriptional activator GAF and HTH associated" evidence="4">
    <location>
        <begin position="16"/>
        <end position="152"/>
    </location>
</feature>
<dbReference type="PANTHER" id="PTHR34236:SF1">
    <property type="entry name" value="DIMETHYL SULFOXIDE REDUCTASE TRANSCRIPTIONAL ACTIVATOR"/>
    <property type="match status" value="1"/>
</dbReference>
<evidence type="ECO:0000256" key="1">
    <source>
        <dbReference type="ARBA" id="ARBA00023015"/>
    </source>
</evidence>
<name>L9Y343_9EURY</name>
<keyword evidence="1" id="KW-0805">Transcription regulation</keyword>
<dbReference type="OrthoDB" id="202021at2157"/>
<feature type="domain" description="HTH bat-type" evidence="3">
    <location>
        <begin position="161"/>
        <end position="212"/>
    </location>
</feature>
<dbReference type="AlphaFoldDB" id="L9Y343"/>
<keyword evidence="6" id="KW-1185">Reference proteome</keyword>
<dbReference type="RefSeq" id="WP_006430865.1">
    <property type="nucleotide sequence ID" value="NZ_AOID01000026.1"/>
</dbReference>
<dbReference type="PATRIC" id="fig|1227496.3.peg.1820"/>
<organism evidence="5 6">
    <name type="scientific">Natrinema versiforme JCM 10478</name>
    <dbReference type="NCBI Taxonomy" id="1227496"/>
    <lineage>
        <taxon>Archaea</taxon>
        <taxon>Methanobacteriati</taxon>
        <taxon>Methanobacteriota</taxon>
        <taxon>Stenosarchaea group</taxon>
        <taxon>Halobacteria</taxon>
        <taxon>Halobacteriales</taxon>
        <taxon>Natrialbaceae</taxon>
        <taxon>Natrinema</taxon>
    </lineage>
</organism>
<dbReference type="Pfam" id="PF04967">
    <property type="entry name" value="HTH_10"/>
    <property type="match status" value="1"/>
</dbReference>
<sequence length="222" mass="24945">MLLATLLIEYPILRETLSRAPDVTVTWEQSDLTEDGDHQLLVWVDGDEFAAFDAGLEVDPTVTAPVRVVEFGDRRLYQLELTPDGHRASVYPLVVEEGGVLQEVTATSEGWRFRVAFPDDEALERFYAFFTDHDLEVELRKLYEKGRSVDEPGARSEFGVTEYQREALVAAVDAGYLDIPRSCSLAELGDRLEISPNATSERFRRGVKTLIESTVYPADQSP</sequence>
<gene>
    <name evidence="5" type="ORF">C489_08995</name>
</gene>
<keyword evidence="2" id="KW-0804">Transcription</keyword>
<evidence type="ECO:0000259" key="4">
    <source>
        <dbReference type="Pfam" id="PF15915"/>
    </source>
</evidence>
<dbReference type="EMBL" id="AOID01000026">
    <property type="protein sequence ID" value="ELY68127.1"/>
    <property type="molecule type" value="Genomic_DNA"/>
</dbReference>
<evidence type="ECO:0000256" key="2">
    <source>
        <dbReference type="ARBA" id="ARBA00023163"/>
    </source>
</evidence>
<accession>L9Y343</accession>
<evidence type="ECO:0000313" key="6">
    <source>
        <dbReference type="Proteomes" id="UP000011632"/>
    </source>
</evidence>